<feature type="signal peptide" evidence="3">
    <location>
        <begin position="1"/>
        <end position="38"/>
    </location>
</feature>
<dbReference type="EMBL" id="KN847336">
    <property type="protein sequence ID" value="KIW42361.1"/>
    <property type="molecule type" value="Genomic_DNA"/>
</dbReference>
<sequence>MAGWHDHSATAPPPSPSLSRLSLTILCLLTVLLRLTSALQTVAGSPCESVCADAGTLEGDVVCLDADYQSLPQGRAYQNCVACQLNSTSVDTSKNETDVEWALLALRYTLSGCMFAWPSTHISISSPCQVSCAVLNESIEYQITNDTSKTSPELGFCNVGAFDSTDINRCAFCYSFVPQQLYLANFLQALHIACVQPPLAGKAFFPDAAAIFNETLIAGPAPSSNSGGSGGGLHGWKLALAVALPIVGGILLIGGTCWCCFAFTRKRRQRMAQTGRMSRVHDANADHMYSPMSAKAMDAWSQGQPPTEMHAISPTLLHAKHPSPGMAQGRWSHHQAQGEESDHGTPLRTSFQQPEVIGPGNGQLQDPRLHEQYFGSTDEQDAEGHFDNLPGPSGGQQQQEYYHPEAIGVAYGQPHDVPMQDYERGHFI</sequence>
<proteinExistence type="predicted"/>
<keyword evidence="2" id="KW-0472">Membrane</keyword>
<dbReference type="Proteomes" id="UP000053342">
    <property type="component" value="Unassembled WGS sequence"/>
</dbReference>
<dbReference type="AlphaFoldDB" id="A0A0D2AQY1"/>
<keyword evidence="2" id="KW-0812">Transmembrane</keyword>
<keyword evidence="3" id="KW-0732">Signal</keyword>
<dbReference type="HOGENOM" id="CLU_047726_0_0_1"/>
<keyword evidence="2" id="KW-1133">Transmembrane helix</keyword>
<evidence type="ECO:0000313" key="4">
    <source>
        <dbReference type="EMBL" id="KIW42361.1"/>
    </source>
</evidence>
<keyword evidence="5" id="KW-1185">Reference proteome</keyword>
<dbReference type="VEuPathDB" id="FungiDB:PV06_05921"/>
<evidence type="ECO:0000313" key="5">
    <source>
        <dbReference type="Proteomes" id="UP000053342"/>
    </source>
</evidence>
<feature type="chain" id="PRO_5002238510" evidence="3">
    <location>
        <begin position="39"/>
        <end position="428"/>
    </location>
</feature>
<dbReference type="GeneID" id="27357995"/>
<feature type="compositionally biased region" description="Basic and acidic residues" evidence="1">
    <location>
        <begin position="336"/>
        <end position="345"/>
    </location>
</feature>
<protein>
    <submittedName>
        <fullName evidence="4">Uncharacterized protein</fullName>
    </submittedName>
</protein>
<organism evidence="4 5">
    <name type="scientific">Exophiala oligosperma</name>
    <dbReference type="NCBI Taxonomy" id="215243"/>
    <lineage>
        <taxon>Eukaryota</taxon>
        <taxon>Fungi</taxon>
        <taxon>Dikarya</taxon>
        <taxon>Ascomycota</taxon>
        <taxon>Pezizomycotina</taxon>
        <taxon>Eurotiomycetes</taxon>
        <taxon>Chaetothyriomycetidae</taxon>
        <taxon>Chaetothyriales</taxon>
        <taxon>Herpotrichiellaceae</taxon>
        <taxon>Exophiala</taxon>
    </lineage>
</organism>
<name>A0A0D2AQY1_9EURO</name>
<gene>
    <name evidence="4" type="ORF">PV06_05921</name>
</gene>
<feature type="transmembrane region" description="Helical" evidence="2">
    <location>
        <begin position="238"/>
        <end position="263"/>
    </location>
</feature>
<evidence type="ECO:0000256" key="3">
    <source>
        <dbReference type="SAM" id="SignalP"/>
    </source>
</evidence>
<feature type="region of interest" description="Disordered" evidence="1">
    <location>
        <begin position="318"/>
        <end position="398"/>
    </location>
</feature>
<dbReference type="OrthoDB" id="5426678at2759"/>
<accession>A0A0D2AQY1</accession>
<evidence type="ECO:0000256" key="1">
    <source>
        <dbReference type="SAM" id="MobiDB-lite"/>
    </source>
</evidence>
<evidence type="ECO:0000256" key="2">
    <source>
        <dbReference type="SAM" id="Phobius"/>
    </source>
</evidence>
<dbReference type="RefSeq" id="XP_016262577.1">
    <property type="nucleotide sequence ID" value="XM_016406973.1"/>
</dbReference>
<reference evidence="4 5" key="1">
    <citation type="submission" date="2015-01" db="EMBL/GenBank/DDBJ databases">
        <title>The Genome Sequence of Exophiala oligosperma CBS72588.</title>
        <authorList>
            <consortium name="The Broad Institute Genomics Platform"/>
            <person name="Cuomo C."/>
            <person name="de Hoog S."/>
            <person name="Gorbushina A."/>
            <person name="Stielow B."/>
            <person name="Teixiera M."/>
            <person name="Abouelleil A."/>
            <person name="Chapman S.B."/>
            <person name="Priest M."/>
            <person name="Young S.K."/>
            <person name="Wortman J."/>
            <person name="Nusbaum C."/>
            <person name="Birren B."/>
        </authorList>
    </citation>
    <scope>NUCLEOTIDE SEQUENCE [LARGE SCALE GENOMIC DNA]</scope>
    <source>
        <strain evidence="4 5">CBS 72588</strain>
    </source>
</reference>